<dbReference type="InterPro" id="IPR038765">
    <property type="entry name" value="Papain-like_cys_pep_sf"/>
</dbReference>
<organism evidence="1 2">
    <name type="scientific">Novosphingobium ovatum</name>
    <dbReference type="NCBI Taxonomy" id="1908523"/>
    <lineage>
        <taxon>Bacteria</taxon>
        <taxon>Pseudomonadati</taxon>
        <taxon>Pseudomonadota</taxon>
        <taxon>Alphaproteobacteria</taxon>
        <taxon>Sphingomonadales</taxon>
        <taxon>Sphingomonadaceae</taxon>
        <taxon>Novosphingobium</taxon>
    </lineage>
</organism>
<dbReference type="NCBIfam" id="TIGR02594">
    <property type="entry name" value="TIGR02594 family protein"/>
    <property type="match status" value="1"/>
</dbReference>
<evidence type="ECO:0000313" key="2">
    <source>
        <dbReference type="Proteomes" id="UP000753724"/>
    </source>
</evidence>
<accession>A0ABW9XAK1</accession>
<dbReference type="EMBL" id="JAAAPO010000001">
    <property type="protein sequence ID" value="NBC35544.1"/>
    <property type="molecule type" value="Genomic_DNA"/>
</dbReference>
<reference evidence="2" key="1">
    <citation type="submission" date="2020-01" db="EMBL/GenBank/DDBJ databases">
        <title>Sphingomonas sp. strain CSW-10.</title>
        <authorList>
            <person name="Chen W.-M."/>
        </authorList>
    </citation>
    <scope>NUCLEOTIDE SEQUENCE [LARGE SCALE GENOMIC DNA]</scope>
    <source>
        <strain evidence="2">FSY-8</strain>
    </source>
</reference>
<name>A0ABW9XAK1_9SPHN</name>
<dbReference type="RefSeq" id="WP_161716805.1">
    <property type="nucleotide sequence ID" value="NZ_JAAAPO010000001.1"/>
</dbReference>
<sequence>MPNDLQKYPHLTAPDAPRMIAVAVPLLGVAEVVGHGSNATIISWRDELIASGANVAGLSDDDVPWCGLFVALCAHRAGKPVVADPLWARNWSKFGTRADRVSLGDVLVFSRKGGGGHVGLYVAEDAQQYHVLGGNQGNRVAIETIPKWRCIDRRRPPYHQQPASVRPYQVAAGGVVSISQA</sequence>
<proteinExistence type="predicted"/>
<evidence type="ECO:0000313" key="1">
    <source>
        <dbReference type="EMBL" id="NBC35544.1"/>
    </source>
</evidence>
<keyword evidence="2" id="KW-1185">Reference proteome</keyword>
<dbReference type="SUPFAM" id="SSF54001">
    <property type="entry name" value="Cysteine proteinases"/>
    <property type="match status" value="1"/>
</dbReference>
<protein>
    <submittedName>
        <fullName evidence="1">TIGR02594 family protein</fullName>
    </submittedName>
</protein>
<comment type="caution">
    <text evidence="1">The sequence shown here is derived from an EMBL/GenBank/DDBJ whole genome shotgun (WGS) entry which is preliminary data.</text>
</comment>
<dbReference type="Proteomes" id="UP000753724">
    <property type="component" value="Unassembled WGS sequence"/>
</dbReference>
<gene>
    <name evidence="1" type="ORF">GTZ99_03125</name>
</gene>
<dbReference type="InterPro" id="IPR013423">
    <property type="entry name" value="CHP02594"/>
</dbReference>